<name>A0A7D5QEX5_9EURY</name>
<dbReference type="Proteomes" id="UP000509626">
    <property type="component" value="Chromosome"/>
</dbReference>
<dbReference type="PANTHER" id="PTHR42200">
    <property type="entry name" value="ARCHAEAL FLAGELLA-RELATED PROTEIN F-RELATED"/>
    <property type="match status" value="1"/>
</dbReference>
<dbReference type="InterPro" id="IPR002774">
    <property type="entry name" value="Flagellin_arc-type"/>
</dbReference>
<organism evidence="1 2">
    <name type="scientific">Halorarum salinum</name>
    <dbReference type="NCBI Taxonomy" id="2743089"/>
    <lineage>
        <taxon>Archaea</taxon>
        <taxon>Methanobacteriati</taxon>
        <taxon>Methanobacteriota</taxon>
        <taxon>Stenosarchaea group</taxon>
        <taxon>Halobacteria</taxon>
        <taxon>Halobacteriales</taxon>
        <taxon>Haloferacaceae</taxon>
        <taxon>Halorarum</taxon>
    </lineage>
</organism>
<keyword evidence="1" id="KW-0966">Cell projection</keyword>
<dbReference type="GO" id="GO:0097588">
    <property type="term" value="P:archaeal or bacterial-type flagellum-dependent cell motility"/>
    <property type="evidence" value="ECO:0007669"/>
    <property type="project" value="InterPro"/>
</dbReference>
<dbReference type="KEGG" id="halu:HUG12_04425"/>
<protein>
    <submittedName>
        <fullName evidence="1">Flagellin</fullName>
    </submittedName>
</protein>
<dbReference type="Pfam" id="PF01917">
    <property type="entry name" value="Flagellin_arch-type"/>
    <property type="match status" value="1"/>
</dbReference>
<keyword evidence="2" id="KW-1185">Reference proteome</keyword>
<dbReference type="GO" id="GO:0005198">
    <property type="term" value="F:structural molecule activity"/>
    <property type="evidence" value="ECO:0007669"/>
    <property type="project" value="InterPro"/>
</dbReference>
<dbReference type="GeneID" id="56036678"/>
<dbReference type="RefSeq" id="WP_179267606.1">
    <property type="nucleotide sequence ID" value="NZ_CP058579.1"/>
</dbReference>
<evidence type="ECO:0000313" key="2">
    <source>
        <dbReference type="Proteomes" id="UP000509626"/>
    </source>
</evidence>
<keyword evidence="1" id="KW-0282">Flagellum</keyword>
<reference evidence="1 2" key="1">
    <citation type="submission" date="2020-06" db="EMBL/GenBank/DDBJ databases">
        <title>NJ-3-1, isolated from saline soil.</title>
        <authorList>
            <person name="Cui H.L."/>
            <person name="Shi X."/>
        </authorList>
    </citation>
    <scope>NUCLEOTIDE SEQUENCE [LARGE SCALE GENOMIC DNA]</scope>
    <source>
        <strain evidence="1 2">NJ-3-1</strain>
    </source>
</reference>
<evidence type="ECO:0000313" key="1">
    <source>
        <dbReference type="EMBL" id="QLG61022.1"/>
    </source>
</evidence>
<gene>
    <name evidence="1" type="ORF">HUG12_04425</name>
</gene>
<keyword evidence="1" id="KW-0969">Cilium</keyword>
<dbReference type="AlphaFoldDB" id="A0A7D5QEX5"/>
<sequence>MGLSVSAATAVVFLGLFVAAGAFYPAVANGAELVTDAQHDANDRALDQQNTDITVTNATYDADNDTLVVNATNEGSTALDLASVDLIADNTYLEANATVEGDGDTDVWLPGERARFEVDTAEEPDRATVVVDHGVRDGAAVEVI</sequence>
<proteinExistence type="predicted"/>
<dbReference type="PANTHER" id="PTHR42200:SF2">
    <property type="entry name" value="ARCHAEAL FLAGELLA-RELATED PROTEIN F"/>
    <property type="match status" value="1"/>
</dbReference>
<dbReference type="EMBL" id="CP058579">
    <property type="protein sequence ID" value="QLG61022.1"/>
    <property type="molecule type" value="Genomic_DNA"/>
</dbReference>
<dbReference type="OrthoDB" id="62189at2157"/>
<accession>A0A7D5QEX5</accession>